<evidence type="ECO:0000256" key="3">
    <source>
        <dbReference type="PROSITE-ProRule" id="PRU00460"/>
    </source>
</evidence>
<organism evidence="6 7">
    <name type="scientific">Operophtera brumata</name>
    <name type="common">Winter moth</name>
    <name type="synonym">Phalaena brumata</name>
    <dbReference type="NCBI Taxonomy" id="104452"/>
    <lineage>
        <taxon>Eukaryota</taxon>
        <taxon>Metazoa</taxon>
        <taxon>Ecdysozoa</taxon>
        <taxon>Arthropoda</taxon>
        <taxon>Hexapoda</taxon>
        <taxon>Insecta</taxon>
        <taxon>Pterygota</taxon>
        <taxon>Neoptera</taxon>
        <taxon>Endopterygota</taxon>
        <taxon>Lepidoptera</taxon>
        <taxon>Glossata</taxon>
        <taxon>Ditrysia</taxon>
        <taxon>Geometroidea</taxon>
        <taxon>Geometridae</taxon>
        <taxon>Larentiinae</taxon>
        <taxon>Operophtera</taxon>
    </lineage>
</organism>
<dbReference type="SUPFAM" id="SSF57196">
    <property type="entry name" value="EGF/Laminin"/>
    <property type="match status" value="3"/>
</dbReference>
<dbReference type="AlphaFoldDB" id="A0A0L7KZZ3"/>
<dbReference type="PANTHER" id="PTHR10574:SF406">
    <property type="entry name" value="LAMININ SUBUNIT ALPHA 5"/>
    <property type="match status" value="1"/>
</dbReference>
<dbReference type="Gene3D" id="2.60.120.200">
    <property type="match status" value="1"/>
</dbReference>
<dbReference type="SUPFAM" id="SSF100895">
    <property type="entry name" value="Kazal-type serine protease inhibitors"/>
    <property type="match status" value="3"/>
</dbReference>
<dbReference type="InterPro" id="IPR013320">
    <property type="entry name" value="ConA-like_dom_sf"/>
</dbReference>
<feature type="domain" description="Laminin EGF-like" evidence="4">
    <location>
        <begin position="350"/>
        <end position="424"/>
    </location>
</feature>
<feature type="domain" description="Laminin EGF-like" evidence="4">
    <location>
        <begin position="209"/>
        <end position="260"/>
    </location>
</feature>
<dbReference type="Gene3D" id="2.10.25.10">
    <property type="entry name" value="Laminin"/>
    <property type="match status" value="6"/>
</dbReference>
<dbReference type="SMART" id="SM00180">
    <property type="entry name" value="EGF_Lam"/>
    <property type="match status" value="6"/>
</dbReference>
<dbReference type="SMART" id="SM00282">
    <property type="entry name" value="LamG"/>
    <property type="match status" value="1"/>
</dbReference>
<feature type="domain" description="Kazal-like" evidence="5">
    <location>
        <begin position="476"/>
        <end position="525"/>
    </location>
</feature>
<dbReference type="FunFam" id="3.30.60.30:FF:000024">
    <property type="entry name" value="Transmembrane agrin"/>
    <property type="match status" value="1"/>
</dbReference>
<comment type="caution">
    <text evidence="3">Lacks conserved residue(s) required for the propagation of feature annotation.</text>
</comment>
<dbReference type="InterPro" id="IPR002350">
    <property type="entry name" value="Kazal_dom"/>
</dbReference>
<dbReference type="Gene3D" id="3.30.60.30">
    <property type="match status" value="3"/>
</dbReference>
<protein>
    <submittedName>
        <fullName evidence="6">Putative agrin</fullName>
    </submittedName>
</protein>
<proteinExistence type="predicted"/>
<feature type="disulfide bond" evidence="3">
    <location>
        <begin position="393"/>
        <end position="402"/>
    </location>
</feature>
<dbReference type="CDD" id="cd00104">
    <property type="entry name" value="KAZAL_FS"/>
    <property type="match status" value="1"/>
</dbReference>
<keyword evidence="7" id="KW-1185">Reference proteome</keyword>
<dbReference type="Pfam" id="PF00053">
    <property type="entry name" value="EGF_laminin"/>
    <property type="match status" value="6"/>
</dbReference>
<dbReference type="PROSITE" id="PS50027">
    <property type="entry name" value="EGF_LAM_2"/>
    <property type="match status" value="3"/>
</dbReference>
<dbReference type="CDD" id="cd00055">
    <property type="entry name" value="EGF_Lam"/>
    <property type="match status" value="6"/>
</dbReference>
<sequence length="821" mass="88904">MESSSEPGAGTAVCARVQCAYEATCAVDSNGQPRRGLGGNYIYACLFDCAAAAAASTTSNPVCSSDLRLYPTLCHMKLEACRRQEDLRLCPLPLCNYIYACLFDCAAAAAAFTTSNPVCASDLRLYPTLCHMKLEACRRQEDLRLRPLPLCRGLEVTTFMRACSTAQRPPPPSRRPTLYARPTCDCTRHCFKPCGDDETVTDADGRPVDCGSGPHRTDCPCDDSGQCQCWPGVGRLKCDRCEPGYWGLPRIGVGHTGCIRKCDDSGQCQCRPGVGRLKCDRCEPGYWGLSRIGVGHTGCIRKCDDSGQCQCRPSVGGLKCDRCEPGYWGLPRIGVGHTGCIRKCDDSGQCQCRPGVGGLKCDRCEPGYWGLPRIGVGHTGCIRKCDDSGQCQCRPGVGGLKCDRCEPGYWGLPRIGVGHTGCIPCGCSAFGSVREDCEQMTGRCVCKPGIQGQNCDRMTCYYGAYCIVRSGLATCDCSDKECPKAEAPSVCGSDGRTYLSACHLRNHACRAQSDVVVQAFGPCNQEPHVRRGSRVVRSALKASSQNSPSDTSLSNYIPAVEFQDVSVDTSDSGKPDSPEPELTCIDILPPCCNHFPFNLSSTFAENLYVKSESCATKPANQKPIEDYEDEFVNELNEDYSYENMEEHINVGYEVPLFDGEAFMKARVRLPAKRFDIWAEVSSVCSNGALVSGAGNRDHFWLGFVKNKAVLRWDAGSGPYELHTGRVKVDGKSKVSARRYKKDGVLKLGSATASGSARGRMTSLDVDPFVLSGATSIPGFIGCVHRLRISGRDLIPPARDLTVSSQGVRACTPYNIAKLVCP</sequence>
<feature type="disulfide bond" evidence="3">
    <location>
        <begin position="311"/>
        <end position="320"/>
    </location>
</feature>
<feature type="disulfide bond" evidence="3">
    <location>
        <begin position="229"/>
        <end position="238"/>
    </location>
</feature>
<keyword evidence="1 3" id="KW-1015">Disulfide bond</keyword>
<dbReference type="STRING" id="104452.A0A0L7KZZ3"/>
<evidence type="ECO:0000313" key="6">
    <source>
        <dbReference type="EMBL" id="KOB68636.1"/>
    </source>
</evidence>
<evidence type="ECO:0000259" key="5">
    <source>
        <dbReference type="PROSITE" id="PS51465"/>
    </source>
</evidence>
<accession>A0A0L7KZZ3</accession>
<dbReference type="GO" id="GO:0048731">
    <property type="term" value="P:system development"/>
    <property type="evidence" value="ECO:0007669"/>
    <property type="project" value="UniProtKB-ARBA"/>
</dbReference>
<dbReference type="InterPro" id="IPR050440">
    <property type="entry name" value="Laminin/Netrin_ECM"/>
</dbReference>
<dbReference type="InterPro" id="IPR001791">
    <property type="entry name" value="Laminin_G"/>
</dbReference>
<dbReference type="GO" id="GO:0009887">
    <property type="term" value="P:animal organ morphogenesis"/>
    <property type="evidence" value="ECO:0007669"/>
    <property type="project" value="TreeGrafter"/>
</dbReference>
<evidence type="ECO:0000313" key="7">
    <source>
        <dbReference type="Proteomes" id="UP000037510"/>
    </source>
</evidence>
<dbReference type="PANTHER" id="PTHR10574">
    <property type="entry name" value="NETRIN/LAMININ-RELATED"/>
    <property type="match status" value="1"/>
</dbReference>
<dbReference type="Pfam" id="PF07648">
    <property type="entry name" value="Kazal_2"/>
    <property type="match status" value="3"/>
</dbReference>
<dbReference type="GO" id="GO:0009888">
    <property type="term" value="P:tissue development"/>
    <property type="evidence" value="ECO:0007669"/>
    <property type="project" value="TreeGrafter"/>
</dbReference>
<dbReference type="Proteomes" id="UP000037510">
    <property type="component" value="Unassembled WGS sequence"/>
</dbReference>
<dbReference type="EMBL" id="JTDY01004076">
    <property type="protein sequence ID" value="KOB68636.1"/>
    <property type="molecule type" value="Genomic_DNA"/>
</dbReference>
<dbReference type="PRINTS" id="PR00011">
    <property type="entry name" value="EGFLAMININ"/>
</dbReference>
<evidence type="ECO:0000256" key="2">
    <source>
        <dbReference type="ARBA" id="ARBA00023292"/>
    </source>
</evidence>
<keyword evidence="2 3" id="KW-0424">Laminin EGF-like domain</keyword>
<dbReference type="SMART" id="SM00280">
    <property type="entry name" value="KAZAL"/>
    <property type="match status" value="3"/>
</dbReference>
<evidence type="ECO:0000256" key="1">
    <source>
        <dbReference type="ARBA" id="ARBA00023157"/>
    </source>
</evidence>
<dbReference type="PROSITE" id="PS51465">
    <property type="entry name" value="KAZAL_2"/>
    <property type="match status" value="1"/>
</dbReference>
<feature type="disulfide bond" evidence="3">
    <location>
        <begin position="210"/>
        <end position="227"/>
    </location>
</feature>
<dbReference type="CDD" id="cd00110">
    <property type="entry name" value="LamG"/>
    <property type="match status" value="1"/>
</dbReference>
<dbReference type="PROSITE" id="PS01248">
    <property type="entry name" value="EGF_LAM_1"/>
    <property type="match status" value="1"/>
</dbReference>
<comment type="caution">
    <text evidence="6">The sequence shown here is derived from an EMBL/GenBank/DDBJ whole genome shotgun (WGS) entry which is preliminary data.</text>
</comment>
<reference evidence="6 7" key="1">
    <citation type="journal article" date="2015" name="Genome Biol. Evol.">
        <title>The genome of winter moth (Operophtera brumata) provides a genomic perspective on sexual dimorphism and phenology.</title>
        <authorList>
            <person name="Derks M.F."/>
            <person name="Smit S."/>
            <person name="Salis L."/>
            <person name="Schijlen E."/>
            <person name="Bossers A."/>
            <person name="Mateman C."/>
            <person name="Pijl A.S."/>
            <person name="de Ridder D."/>
            <person name="Groenen M.A."/>
            <person name="Visser M.E."/>
            <person name="Megens H.J."/>
        </authorList>
    </citation>
    <scope>NUCLEOTIDE SEQUENCE [LARGE SCALE GENOMIC DNA]</scope>
    <source>
        <strain evidence="6">WM2013NL</strain>
        <tissue evidence="6">Head and thorax</tissue>
    </source>
</reference>
<dbReference type="SUPFAM" id="SSF49899">
    <property type="entry name" value="Concanavalin A-like lectins/glucanases"/>
    <property type="match status" value="1"/>
</dbReference>
<feature type="domain" description="Laminin EGF-like" evidence="4">
    <location>
        <begin position="268"/>
        <end position="342"/>
    </location>
</feature>
<dbReference type="InterPro" id="IPR002049">
    <property type="entry name" value="LE_dom"/>
</dbReference>
<evidence type="ECO:0000259" key="4">
    <source>
        <dbReference type="PROSITE" id="PS50027"/>
    </source>
</evidence>
<dbReference type="InterPro" id="IPR036058">
    <property type="entry name" value="Kazal_dom_sf"/>
</dbReference>
<name>A0A0L7KZZ3_OPEBR</name>
<gene>
    <name evidence="6" type="ORF">OBRU01_17951</name>
</gene>